<evidence type="ECO:0000313" key="3">
    <source>
        <dbReference type="Proteomes" id="UP001328107"/>
    </source>
</evidence>
<dbReference type="AlphaFoldDB" id="A0AAN5C8Q1"/>
<evidence type="ECO:0000313" key="2">
    <source>
        <dbReference type="EMBL" id="GMR34037.1"/>
    </source>
</evidence>
<feature type="non-terminal residue" evidence="2">
    <location>
        <position position="1"/>
    </location>
</feature>
<reference evidence="3" key="1">
    <citation type="submission" date="2022-10" db="EMBL/GenBank/DDBJ databases">
        <title>Genome assembly of Pristionchus species.</title>
        <authorList>
            <person name="Yoshida K."/>
            <person name="Sommer R.J."/>
        </authorList>
    </citation>
    <scope>NUCLEOTIDE SEQUENCE [LARGE SCALE GENOMIC DNA]</scope>
    <source>
        <strain evidence="3">RS5460</strain>
    </source>
</reference>
<name>A0AAN5C8Q1_9BILA</name>
<evidence type="ECO:0000256" key="1">
    <source>
        <dbReference type="SAM" id="SignalP"/>
    </source>
</evidence>
<protein>
    <recommendedName>
        <fullName evidence="4">Ribosomal protein</fullName>
    </recommendedName>
</protein>
<proteinExistence type="predicted"/>
<comment type="caution">
    <text evidence="2">The sequence shown here is derived from an EMBL/GenBank/DDBJ whole genome shotgun (WGS) entry which is preliminary data.</text>
</comment>
<dbReference type="EMBL" id="BTRK01000001">
    <property type="protein sequence ID" value="GMR34037.1"/>
    <property type="molecule type" value="Genomic_DNA"/>
</dbReference>
<accession>A0AAN5C8Q1</accession>
<evidence type="ECO:0008006" key="4">
    <source>
        <dbReference type="Google" id="ProtNLM"/>
    </source>
</evidence>
<dbReference type="Proteomes" id="UP001328107">
    <property type="component" value="Unassembled WGS sequence"/>
</dbReference>
<keyword evidence="3" id="KW-1185">Reference proteome</keyword>
<keyword evidence="1" id="KW-0732">Signal</keyword>
<feature type="chain" id="PRO_5043041357" description="Ribosomal protein" evidence="1">
    <location>
        <begin position="19"/>
        <end position="122"/>
    </location>
</feature>
<feature type="signal peptide" evidence="1">
    <location>
        <begin position="1"/>
        <end position="18"/>
    </location>
</feature>
<gene>
    <name evidence="2" type="ORF">PMAYCL1PPCAC_04232</name>
</gene>
<feature type="non-terminal residue" evidence="2">
    <location>
        <position position="122"/>
    </location>
</feature>
<sequence length="122" mass="12884">YHRLGGAGGGALMSLVWACFSRAISRCSLPIRWTSATRRAEEVTTRLWQSSSFRTTSSTSQGASVGMEVSRVETSSIRAPNAVWLCLVSSTCLSRALIAGPSTAMMESANSAPPPTTSSPDI</sequence>
<organism evidence="2 3">
    <name type="scientific">Pristionchus mayeri</name>
    <dbReference type="NCBI Taxonomy" id="1317129"/>
    <lineage>
        <taxon>Eukaryota</taxon>
        <taxon>Metazoa</taxon>
        <taxon>Ecdysozoa</taxon>
        <taxon>Nematoda</taxon>
        <taxon>Chromadorea</taxon>
        <taxon>Rhabditida</taxon>
        <taxon>Rhabditina</taxon>
        <taxon>Diplogasteromorpha</taxon>
        <taxon>Diplogasteroidea</taxon>
        <taxon>Neodiplogasteridae</taxon>
        <taxon>Pristionchus</taxon>
    </lineage>
</organism>